<dbReference type="AlphaFoldDB" id="A0A150WVD0"/>
<name>A0A150WVD0_BDEBC</name>
<comment type="subcellular location">
    <subcellularLocation>
        <location evidence="1">Secreted</location>
    </subcellularLocation>
</comment>
<evidence type="ECO:0000256" key="1">
    <source>
        <dbReference type="ARBA" id="ARBA00004613"/>
    </source>
</evidence>
<feature type="domain" description="Pre-toxin TG" evidence="4">
    <location>
        <begin position="317"/>
        <end position="362"/>
    </location>
</feature>
<gene>
    <name evidence="5" type="ORF">AZI85_00650</name>
</gene>
<evidence type="ECO:0000256" key="3">
    <source>
        <dbReference type="SAM" id="MobiDB-lite"/>
    </source>
</evidence>
<sequence length="511" mass="57417">MSRKEPSFRHFLRLALSLILTIQILFPYKAFSYDEDHESGDDRDLPGVLCIGRCEGEGGYEDGRDRDDGGNQGGGGQADYDDQSPDDHQDHGDSGDWDRDDRDRHDDRHTQNGDRNDRNNAKYGERVLQHGDRDRGDGVIFVRDHRGNVYYRGEPAWVEETDQGDFYHPDHRDLYFDTKNNVFVKSVDQSRLLPLEGLKACVANDSCSSRGYRADWWNYSQSPDFENGEQAGDWLEVSAFYEKQFEIKKQLNKAYSNPAVRSSSAKYAVLREADFLHGQARQAYIQSRREEAEALQRGAKELAFFLTDVGISVSPLGWAKDAYELITGTRLLDGKKLTDGERLAAGIGVMMPGVAGLAFAGMKIIARNPLTRQGISKAIVEVEKIGELLGDLKPVRFKEGRNTAEVAIIGRDMNYVKEAEGRLQSAGLKTRTFTPSTAAKDDLAADFARNGNKLVGYDDVPATQVYKEDMAWTDKVLQDDISVVDIGNPSHKKEASRFYDDEVRKIFGVKK</sequence>
<evidence type="ECO:0000259" key="4">
    <source>
        <dbReference type="Pfam" id="PF14449"/>
    </source>
</evidence>
<dbReference type="EMBL" id="LUKF01000001">
    <property type="protein sequence ID" value="KYG70490.1"/>
    <property type="molecule type" value="Genomic_DNA"/>
</dbReference>
<accession>A0A150WVD0</accession>
<dbReference type="OrthoDB" id="5298885at2"/>
<evidence type="ECO:0000256" key="2">
    <source>
        <dbReference type="ARBA" id="ARBA00022525"/>
    </source>
</evidence>
<organism evidence="5 6">
    <name type="scientific">Bdellovibrio bacteriovorus</name>
    <dbReference type="NCBI Taxonomy" id="959"/>
    <lineage>
        <taxon>Bacteria</taxon>
        <taxon>Pseudomonadati</taxon>
        <taxon>Bdellovibrionota</taxon>
        <taxon>Bdellovibrionia</taxon>
        <taxon>Bdellovibrionales</taxon>
        <taxon>Pseudobdellovibrionaceae</taxon>
        <taxon>Bdellovibrio</taxon>
    </lineage>
</organism>
<dbReference type="InterPro" id="IPR027797">
    <property type="entry name" value="PT-TG_dom"/>
</dbReference>
<feature type="region of interest" description="Disordered" evidence="3">
    <location>
        <begin position="59"/>
        <end position="131"/>
    </location>
</feature>
<feature type="compositionally biased region" description="Basic and acidic residues" evidence="3">
    <location>
        <begin position="85"/>
        <end position="131"/>
    </location>
</feature>
<evidence type="ECO:0000313" key="5">
    <source>
        <dbReference type="EMBL" id="KYG70490.1"/>
    </source>
</evidence>
<dbReference type="Pfam" id="PF14449">
    <property type="entry name" value="PT-TG"/>
    <property type="match status" value="1"/>
</dbReference>
<dbReference type="Proteomes" id="UP000075391">
    <property type="component" value="Unassembled WGS sequence"/>
</dbReference>
<dbReference type="GO" id="GO:0005576">
    <property type="term" value="C:extracellular region"/>
    <property type="evidence" value="ECO:0007669"/>
    <property type="project" value="UniProtKB-SubCell"/>
</dbReference>
<dbReference type="RefSeq" id="WP_081110859.1">
    <property type="nucleotide sequence ID" value="NZ_LUKF01000001.1"/>
</dbReference>
<protein>
    <recommendedName>
        <fullName evidence="4">Pre-toxin TG domain-containing protein</fullName>
    </recommendedName>
</protein>
<reference evidence="5 6" key="1">
    <citation type="submission" date="2016-03" db="EMBL/GenBank/DDBJ databases">
        <authorList>
            <person name="Ploux O."/>
        </authorList>
    </citation>
    <scope>NUCLEOTIDE SEQUENCE [LARGE SCALE GENOMIC DNA]</scope>
    <source>
        <strain evidence="5 6">BER2</strain>
    </source>
</reference>
<keyword evidence="2" id="KW-0964">Secreted</keyword>
<comment type="caution">
    <text evidence="5">The sequence shown here is derived from an EMBL/GenBank/DDBJ whole genome shotgun (WGS) entry which is preliminary data.</text>
</comment>
<evidence type="ECO:0000313" key="6">
    <source>
        <dbReference type="Proteomes" id="UP000075391"/>
    </source>
</evidence>
<proteinExistence type="predicted"/>